<dbReference type="Gene3D" id="3.90.25.10">
    <property type="entry name" value="UDP-galactose 4-epimerase, domain 1"/>
    <property type="match status" value="1"/>
</dbReference>
<accession>A0A0W1AN57</accession>
<dbReference type="OrthoDB" id="9779041at2"/>
<dbReference type="EMBL" id="LNZB01000006">
    <property type="protein sequence ID" value="KTD82777.1"/>
    <property type="molecule type" value="Genomic_DNA"/>
</dbReference>
<comment type="caution">
    <text evidence="9">The sequence shown here is derived from an EMBL/GenBank/DDBJ whole genome shotgun (WGS) entry which is preliminary data.</text>
</comment>
<evidence type="ECO:0000256" key="7">
    <source>
        <dbReference type="HAMAP-Rule" id="MF_00955"/>
    </source>
</evidence>
<evidence type="ECO:0000256" key="2">
    <source>
        <dbReference type="ARBA" id="ARBA00001937"/>
    </source>
</evidence>
<dbReference type="Gene3D" id="3.40.50.720">
    <property type="entry name" value="NAD(P)-binding Rossmann-like Domain"/>
    <property type="match status" value="1"/>
</dbReference>
<organism evidence="9 10">
    <name type="scientific">Legionella waltersii</name>
    <dbReference type="NCBI Taxonomy" id="66969"/>
    <lineage>
        <taxon>Bacteria</taxon>
        <taxon>Pseudomonadati</taxon>
        <taxon>Pseudomonadota</taxon>
        <taxon>Gammaproteobacteria</taxon>
        <taxon>Legionellales</taxon>
        <taxon>Legionellaceae</taxon>
        <taxon>Legionella</taxon>
    </lineage>
</organism>
<dbReference type="FunFam" id="3.40.50.720:FF:000924">
    <property type="entry name" value="GDP-mannose 4,6 dehydratase"/>
    <property type="match status" value="1"/>
</dbReference>
<keyword evidence="5 7" id="KW-0456">Lyase</keyword>
<evidence type="ECO:0000313" key="10">
    <source>
        <dbReference type="Proteomes" id="UP000054729"/>
    </source>
</evidence>
<evidence type="ECO:0000256" key="6">
    <source>
        <dbReference type="ARBA" id="ARBA00059383"/>
    </source>
</evidence>
<keyword evidence="7" id="KW-0521">NADP</keyword>
<dbReference type="PATRIC" id="fig|66969.6.peg.279"/>
<dbReference type="GO" id="GO:0008446">
    <property type="term" value="F:GDP-mannose 4,6-dehydratase activity"/>
    <property type="evidence" value="ECO:0007669"/>
    <property type="project" value="UniProtKB-UniRule"/>
</dbReference>
<dbReference type="Proteomes" id="UP000054729">
    <property type="component" value="Unassembled WGS sequence"/>
</dbReference>
<comment type="similarity">
    <text evidence="3 7">Belongs to the NAD(P)-dependent epimerase/dehydratase family. GDP-mannose 4,6-dehydratase subfamily.</text>
</comment>
<evidence type="ECO:0000256" key="3">
    <source>
        <dbReference type="ARBA" id="ARBA00009263"/>
    </source>
</evidence>
<evidence type="ECO:0000256" key="5">
    <source>
        <dbReference type="ARBA" id="ARBA00023239"/>
    </source>
</evidence>
<gene>
    <name evidence="7 9" type="primary">gmd</name>
    <name evidence="9" type="ORF">Lwal_0255</name>
</gene>
<evidence type="ECO:0000256" key="1">
    <source>
        <dbReference type="ARBA" id="ARBA00000188"/>
    </source>
</evidence>
<dbReference type="STRING" id="66969.Lwal_0255"/>
<keyword evidence="10" id="KW-1185">Reference proteome</keyword>
<reference evidence="9 10" key="1">
    <citation type="submission" date="2015-11" db="EMBL/GenBank/DDBJ databases">
        <title>Genomic analysis of 38 Legionella species identifies large and diverse effector repertoires.</title>
        <authorList>
            <person name="Burstein D."/>
            <person name="Amaro F."/>
            <person name="Zusman T."/>
            <person name="Lifshitz Z."/>
            <person name="Cohen O."/>
            <person name="Gilbert J.A."/>
            <person name="Pupko T."/>
            <person name="Shuman H.A."/>
            <person name="Segal G."/>
        </authorList>
    </citation>
    <scope>NUCLEOTIDE SEQUENCE [LARGE SCALE GENOMIC DNA]</scope>
    <source>
        <strain evidence="9 10">ATCC 51914</strain>
    </source>
</reference>
<dbReference type="PANTHER" id="PTHR43715">
    <property type="entry name" value="GDP-MANNOSE 4,6-DEHYDRATASE"/>
    <property type="match status" value="1"/>
</dbReference>
<dbReference type="AlphaFoldDB" id="A0A0W1AN57"/>
<dbReference type="GO" id="GO:0070401">
    <property type="term" value="F:NADP+ binding"/>
    <property type="evidence" value="ECO:0007669"/>
    <property type="project" value="UniProtKB-UniRule"/>
</dbReference>
<dbReference type="PANTHER" id="PTHR43715:SF1">
    <property type="entry name" value="GDP-MANNOSE 4,6 DEHYDRATASE"/>
    <property type="match status" value="1"/>
</dbReference>
<dbReference type="RefSeq" id="WP_058479123.1">
    <property type="nucleotide sequence ID" value="NZ_CAAAIQ010000003.1"/>
</dbReference>
<dbReference type="EC" id="4.2.1.47" evidence="4 7"/>
<name>A0A0W1AN57_9GAMM</name>
<dbReference type="GO" id="GO:0042351">
    <property type="term" value="P:'de novo' GDP-L-fucose biosynthetic process"/>
    <property type="evidence" value="ECO:0007669"/>
    <property type="project" value="TreeGrafter"/>
</dbReference>
<comment type="catalytic activity">
    <reaction evidence="1 7">
        <text>GDP-alpha-D-mannose = GDP-4-dehydro-alpha-D-rhamnose + H2O</text>
        <dbReference type="Rhea" id="RHEA:23820"/>
        <dbReference type="ChEBI" id="CHEBI:15377"/>
        <dbReference type="ChEBI" id="CHEBI:57527"/>
        <dbReference type="ChEBI" id="CHEBI:57964"/>
        <dbReference type="EC" id="4.2.1.47"/>
    </reaction>
</comment>
<sequence>MHKKALITGITGQDGAYLAQLLLEKQYIVYGAYRRSSKTNFWRIQTLGINQHPRLHLVEFDITDMSSILWLLKQIQPDEVYNLAAQSLVSSSFSQPIASTNVNALGPLNFLESKRIVNPNIRFYQASTSEMFGNTPIQPQSETTPFNPCSPYGAAKLYAHVLTDSYRKGYNLFACSGILFNHESPLRGHEFVTRKITSSLAKIRSGKLDYFELGNIDSKRDWGYAKEYVRGIWLMLQTDEPQDFVLAKNRAESVRYFIQIAAEAAEIPLKFENSGVNEIAINEKTQQVILKINPEFYRPADVNYLIGNPEKARKLLGWKSEISLEHLCQMMVENDIYINSEL</sequence>
<dbReference type="InterPro" id="IPR036291">
    <property type="entry name" value="NAD(P)-bd_dom_sf"/>
</dbReference>
<proteinExistence type="inferred from homology"/>
<evidence type="ECO:0000256" key="4">
    <source>
        <dbReference type="ARBA" id="ARBA00011989"/>
    </source>
</evidence>
<protein>
    <recommendedName>
        <fullName evidence="4 7">GDP-mannose 4,6-dehydratase</fullName>
        <ecNumber evidence="4 7">4.2.1.47</ecNumber>
    </recommendedName>
    <alternativeName>
        <fullName evidence="7">GDP-D-mannose dehydratase</fullName>
    </alternativeName>
</protein>
<evidence type="ECO:0000259" key="8">
    <source>
        <dbReference type="Pfam" id="PF16363"/>
    </source>
</evidence>
<dbReference type="SUPFAM" id="SSF51735">
    <property type="entry name" value="NAD(P)-binding Rossmann-fold domains"/>
    <property type="match status" value="1"/>
</dbReference>
<evidence type="ECO:0000313" key="9">
    <source>
        <dbReference type="EMBL" id="KTD82777.1"/>
    </source>
</evidence>
<dbReference type="Pfam" id="PF16363">
    <property type="entry name" value="GDP_Man_Dehyd"/>
    <property type="match status" value="1"/>
</dbReference>
<comment type="cofactor">
    <cofactor evidence="2 7">
        <name>NADP(+)</name>
        <dbReference type="ChEBI" id="CHEBI:58349"/>
    </cofactor>
</comment>
<dbReference type="InterPro" id="IPR016040">
    <property type="entry name" value="NAD(P)-bd_dom"/>
</dbReference>
<dbReference type="NCBIfam" id="TIGR01472">
    <property type="entry name" value="gmd"/>
    <property type="match status" value="1"/>
</dbReference>
<dbReference type="InterPro" id="IPR006368">
    <property type="entry name" value="GDP_Man_deHydtase"/>
</dbReference>
<feature type="domain" description="NAD(P)-binding" evidence="8">
    <location>
        <begin position="6"/>
        <end position="331"/>
    </location>
</feature>
<comment type="function">
    <text evidence="6 7">Catalyzes the conversion of GDP-D-mannose to GDP-4-dehydro-6-deoxy-D-mannose.</text>
</comment>
<dbReference type="CDD" id="cd05260">
    <property type="entry name" value="GDP_MD_SDR_e"/>
    <property type="match status" value="1"/>
</dbReference>
<dbReference type="HAMAP" id="MF_00955">
    <property type="entry name" value="GDP_Man_dehydratase"/>
    <property type="match status" value="1"/>
</dbReference>
<comment type="caution">
    <text evidence="7">Lacks conserved residue(s) required for the propagation of feature annotation.</text>
</comment>